<accession>A0ABQ0CRQ0</accession>
<reference evidence="4" key="1">
    <citation type="submission" date="2024-06" db="EMBL/GenBank/DDBJ databases">
        <title>Draft Genome Sequences of Epichloe bromicola Strains Isolated from Elymus ciliaris.</title>
        <authorList>
            <consortium name="Epichloe bromicola genome sequencing consortium"/>
            <person name="Miura A."/>
            <person name="Imano S."/>
            <person name="Ashida A."/>
            <person name="Sato I."/>
            <person name="Chiba S."/>
            <person name="Tanaka A."/>
            <person name="Camagna M."/>
            <person name="Takemoto D."/>
        </authorList>
    </citation>
    <scope>NUCLEOTIDE SEQUENCE [LARGE SCALE GENOMIC DNA]</scope>
    <source>
        <strain evidence="4">DP</strain>
    </source>
</reference>
<protein>
    <submittedName>
        <fullName evidence="3">Uncharacterized protein</fullName>
    </submittedName>
</protein>
<dbReference type="PANTHER" id="PTHR31862:SF1">
    <property type="entry name" value="UPF0261 DOMAIN PROTEIN (AFU_ORTHOLOGUE AFUA_1G10120)"/>
    <property type="match status" value="1"/>
</dbReference>
<dbReference type="Pfam" id="PF06792">
    <property type="entry name" value="UPF0261"/>
    <property type="match status" value="1"/>
</dbReference>
<dbReference type="PANTHER" id="PTHR31862">
    <property type="entry name" value="UPF0261 DOMAIN PROTEIN (AFU_ORTHOLOGUE AFUA_1G10120)"/>
    <property type="match status" value="1"/>
</dbReference>
<comment type="caution">
    <text evidence="3">The sequence shown here is derived from an EMBL/GenBank/DDBJ whole genome shotgun (WGS) entry which is preliminary data.</text>
</comment>
<dbReference type="PIRSF" id="PIRSF033271">
    <property type="entry name" value="UCP033271"/>
    <property type="match status" value="1"/>
</dbReference>
<evidence type="ECO:0000313" key="3">
    <source>
        <dbReference type="EMBL" id="GAB0136122.1"/>
    </source>
</evidence>
<evidence type="ECO:0000259" key="2">
    <source>
        <dbReference type="Pfam" id="PF23189"/>
    </source>
</evidence>
<dbReference type="Proteomes" id="UP001562357">
    <property type="component" value="Unassembled WGS sequence"/>
</dbReference>
<dbReference type="InterPro" id="IPR056778">
    <property type="entry name" value="UPF0261_C"/>
</dbReference>
<proteinExistence type="predicted"/>
<dbReference type="NCBIfam" id="NF002674">
    <property type="entry name" value="PRK02399.1-2"/>
    <property type="match status" value="1"/>
</dbReference>
<feature type="domain" description="UPF0261" evidence="1">
    <location>
        <begin position="4"/>
        <end position="175"/>
    </location>
</feature>
<dbReference type="Gene3D" id="3.40.50.12020">
    <property type="entry name" value="Uncharacterised protein family UPF0261, NN domain"/>
    <property type="match status" value="1"/>
</dbReference>
<evidence type="ECO:0000259" key="1">
    <source>
        <dbReference type="Pfam" id="PF06792"/>
    </source>
</evidence>
<feature type="domain" description="UPF0261" evidence="2">
    <location>
        <begin position="195"/>
        <end position="415"/>
    </location>
</feature>
<dbReference type="InterPro" id="IPR044122">
    <property type="entry name" value="UPF0261_N"/>
</dbReference>
<gene>
    <name evidence="3" type="primary">g4436</name>
    <name evidence="3" type="ORF">EsDP_00004436</name>
</gene>
<dbReference type="Pfam" id="PF23189">
    <property type="entry name" value="UPF0261_C"/>
    <property type="match status" value="1"/>
</dbReference>
<dbReference type="InterPro" id="IPR008322">
    <property type="entry name" value="UPF0261"/>
</dbReference>
<evidence type="ECO:0000313" key="4">
    <source>
        <dbReference type="Proteomes" id="UP001562357"/>
    </source>
</evidence>
<dbReference type="CDD" id="cd15488">
    <property type="entry name" value="Tm-1-like"/>
    <property type="match status" value="1"/>
</dbReference>
<name>A0ABQ0CRQ0_9HYPO</name>
<dbReference type="EMBL" id="BAAFGZ010000171">
    <property type="protein sequence ID" value="GAB0136122.1"/>
    <property type="molecule type" value="Genomic_DNA"/>
</dbReference>
<organism evidence="3 4">
    <name type="scientific">Epichloe bromicola</name>
    <dbReference type="NCBI Taxonomy" id="79588"/>
    <lineage>
        <taxon>Eukaryota</taxon>
        <taxon>Fungi</taxon>
        <taxon>Dikarya</taxon>
        <taxon>Ascomycota</taxon>
        <taxon>Pezizomycotina</taxon>
        <taxon>Sordariomycetes</taxon>
        <taxon>Hypocreomycetidae</taxon>
        <taxon>Hypocreales</taxon>
        <taxon>Clavicipitaceae</taxon>
        <taxon>Epichloe</taxon>
    </lineage>
</organism>
<dbReference type="InterPro" id="IPR051353">
    <property type="entry name" value="Tobamovirus_resist_UPF0261"/>
</dbReference>
<keyword evidence="4" id="KW-1185">Reference proteome</keyword>
<dbReference type="Gene3D" id="3.40.50.12030">
    <property type="entry name" value="Uncharacterised protein family UPF0261, NC domain"/>
    <property type="match status" value="1"/>
</dbReference>
<sequence>MSATVAIIGTCDTKLEELTFLRHEIAAFGNVNTCLIDVGRRTSPSKEIDVQASDMLSRYQPDLDMSELSRGDFVEAMGACAAEAVRDMYAQGRIDAVVSAGGSGGTWLSSLVMRRLPIGVPKLIVSTVASGDTGPIIGESDMALMYSVVDIAGLNHLLRAILGNAAASIAAAALSHARRRGREASLRPREKAKKKKRVAITMFGVTTPGVDVVRKILESRYPVETYVFHATGHGGRAMERLVASGDVDAVVDLTTTEICDHIMGGVMSAGEGRLDAAVEAGIPTIVSTGALDMANFGAKESVPERYRDRTQVEHNPAVTLVRSSPRDCRDIGRFICDKLRKAARPDRIQVWLPLGGASMLSVPGGPFHDADSDAALYESITEGLAGTDIKVVQDEGCINDRDFAVKIAEAMAKLMGLHESGQPSTQ</sequence>